<dbReference type="EMBL" id="BOOJ01000050">
    <property type="protein sequence ID" value="GIH95072.1"/>
    <property type="molecule type" value="Genomic_DNA"/>
</dbReference>
<protein>
    <recommendedName>
        <fullName evidence="3">FHA domain-containing protein</fullName>
    </recommendedName>
</protein>
<evidence type="ECO:0000313" key="4">
    <source>
        <dbReference type="EMBL" id="GIH95072.1"/>
    </source>
</evidence>
<feature type="compositionally biased region" description="Gly residues" evidence="2">
    <location>
        <begin position="147"/>
        <end position="179"/>
    </location>
</feature>
<accession>A0A8J3WP00</accession>
<name>A0A8J3WP00_9ACTN</name>
<dbReference type="SUPFAM" id="SSF49879">
    <property type="entry name" value="SMAD/FHA domain"/>
    <property type="match status" value="1"/>
</dbReference>
<proteinExistence type="predicted"/>
<dbReference type="InterPro" id="IPR000253">
    <property type="entry name" value="FHA_dom"/>
</dbReference>
<sequence length="334" mass="32429">MATCPQGHDPGEAGLADGYCDVCGSRLTGAAGTAAPPPAGSAHAGGGNGAAAASAPSAVSAHPAGDPAASGAAASPAECAACGAPISGRFCEDCGHDQTAPVPDRTAGPGPAGPAGRGSPGASGPTGWAPIGSGPAHASGPAYGTGPPYGTGAGHASGSPYGTGAGHASGSGHGSGPPYGTGPAHAGGPAQPGSGAVPAWEWEVTIQADRAHYDRMIAQGGPDAERVLFPPYCPRRDVPLTGAEARIGRVSRSRNLVPEIDLSGPPEDPGVSHLHAVLLPAPGGGWTLIDPGSANGTVVNGRQIAVNEPVPVGDGDRIHLGAWTLITLRRRRET</sequence>
<dbReference type="InterPro" id="IPR008984">
    <property type="entry name" value="SMAD_FHA_dom_sf"/>
</dbReference>
<comment type="caution">
    <text evidence="4">The sequence shown here is derived from an EMBL/GenBank/DDBJ whole genome shotgun (WGS) entry which is preliminary data.</text>
</comment>
<feature type="domain" description="FHA" evidence="3">
    <location>
        <begin position="245"/>
        <end position="304"/>
    </location>
</feature>
<reference evidence="4 5" key="1">
    <citation type="submission" date="2021-01" db="EMBL/GenBank/DDBJ databases">
        <title>Whole genome shotgun sequence of Planobispora siamensis NBRC 107568.</title>
        <authorList>
            <person name="Komaki H."/>
            <person name="Tamura T."/>
        </authorList>
    </citation>
    <scope>NUCLEOTIDE SEQUENCE [LARGE SCALE GENOMIC DNA]</scope>
    <source>
        <strain evidence="4 5">NBRC 107568</strain>
    </source>
</reference>
<evidence type="ECO:0000256" key="2">
    <source>
        <dbReference type="SAM" id="MobiDB-lite"/>
    </source>
</evidence>
<dbReference type="CDD" id="cd00060">
    <property type="entry name" value="FHA"/>
    <property type="match status" value="1"/>
</dbReference>
<feature type="region of interest" description="Disordered" evidence="2">
    <location>
        <begin position="31"/>
        <end position="72"/>
    </location>
</feature>
<dbReference type="Pfam" id="PF00498">
    <property type="entry name" value="FHA"/>
    <property type="match status" value="1"/>
</dbReference>
<feature type="compositionally biased region" description="Low complexity" evidence="2">
    <location>
        <begin position="180"/>
        <end position="196"/>
    </location>
</feature>
<dbReference type="Gene3D" id="2.60.200.20">
    <property type="match status" value="1"/>
</dbReference>
<dbReference type="PANTHER" id="PTHR23308">
    <property type="entry name" value="NUCLEAR INHIBITOR OF PROTEIN PHOSPHATASE-1"/>
    <property type="match status" value="1"/>
</dbReference>
<keyword evidence="1" id="KW-0597">Phosphoprotein</keyword>
<dbReference type="PROSITE" id="PS50006">
    <property type="entry name" value="FHA_DOMAIN"/>
    <property type="match status" value="1"/>
</dbReference>
<dbReference type="AlphaFoldDB" id="A0A8J3WP00"/>
<dbReference type="SMART" id="SM00240">
    <property type="entry name" value="FHA"/>
    <property type="match status" value="1"/>
</dbReference>
<keyword evidence="5" id="KW-1185">Reference proteome</keyword>
<gene>
    <name evidence="4" type="ORF">Psi01_57020</name>
</gene>
<feature type="region of interest" description="Disordered" evidence="2">
    <location>
        <begin position="101"/>
        <end position="196"/>
    </location>
</feature>
<dbReference type="InterPro" id="IPR050923">
    <property type="entry name" value="Cell_Proc_Reg/RNA_Proc"/>
</dbReference>
<dbReference type="RefSeq" id="WP_239128094.1">
    <property type="nucleotide sequence ID" value="NZ_BOOJ01000050.1"/>
</dbReference>
<evidence type="ECO:0000256" key="1">
    <source>
        <dbReference type="ARBA" id="ARBA00022553"/>
    </source>
</evidence>
<evidence type="ECO:0000313" key="5">
    <source>
        <dbReference type="Proteomes" id="UP000619788"/>
    </source>
</evidence>
<dbReference type="Proteomes" id="UP000619788">
    <property type="component" value="Unassembled WGS sequence"/>
</dbReference>
<organism evidence="4 5">
    <name type="scientific">Planobispora siamensis</name>
    <dbReference type="NCBI Taxonomy" id="936338"/>
    <lineage>
        <taxon>Bacteria</taxon>
        <taxon>Bacillati</taxon>
        <taxon>Actinomycetota</taxon>
        <taxon>Actinomycetes</taxon>
        <taxon>Streptosporangiales</taxon>
        <taxon>Streptosporangiaceae</taxon>
        <taxon>Planobispora</taxon>
    </lineage>
</organism>
<evidence type="ECO:0000259" key="3">
    <source>
        <dbReference type="PROSITE" id="PS50006"/>
    </source>
</evidence>
<feature type="compositionally biased region" description="Low complexity" evidence="2">
    <location>
        <begin position="50"/>
        <end position="72"/>
    </location>
</feature>